<keyword evidence="1" id="KW-0472">Membrane</keyword>
<keyword evidence="1" id="KW-1133">Transmembrane helix</keyword>
<evidence type="ECO:0000313" key="2">
    <source>
        <dbReference type="EMBL" id="CAL4069239.1"/>
    </source>
</evidence>
<proteinExistence type="predicted"/>
<organism evidence="2 3">
    <name type="scientific">Meganyctiphanes norvegica</name>
    <name type="common">Northern krill</name>
    <name type="synonym">Thysanopoda norvegica</name>
    <dbReference type="NCBI Taxonomy" id="48144"/>
    <lineage>
        <taxon>Eukaryota</taxon>
        <taxon>Metazoa</taxon>
        <taxon>Ecdysozoa</taxon>
        <taxon>Arthropoda</taxon>
        <taxon>Crustacea</taxon>
        <taxon>Multicrustacea</taxon>
        <taxon>Malacostraca</taxon>
        <taxon>Eumalacostraca</taxon>
        <taxon>Eucarida</taxon>
        <taxon>Euphausiacea</taxon>
        <taxon>Euphausiidae</taxon>
        <taxon>Meganyctiphanes</taxon>
    </lineage>
</organism>
<evidence type="ECO:0000313" key="3">
    <source>
        <dbReference type="Proteomes" id="UP001497623"/>
    </source>
</evidence>
<reference evidence="2 3" key="1">
    <citation type="submission" date="2024-05" db="EMBL/GenBank/DDBJ databases">
        <authorList>
            <person name="Wallberg A."/>
        </authorList>
    </citation>
    <scope>NUCLEOTIDE SEQUENCE [LARGE SCALE GENOMIC DNA]</scope>
</reference>
<comment type="caution">
    <text evidence="2">The sequence shown here is derived from an EMBL/GenBank/DDBJ whole genome shotgun (WGS) entry which is preliminary data.</text>
</comment>
<sequence>MQIPLVLPHAICSNLTSLNSIIFLSAHLYIKFRSLCMAFLSSSVFIFRLFLVSSAKHLMILLLTSSSMSDIIITKSMAASTVPCGTPDLTSCSSDISPFATTLYFLSLRNSLIHMPTFPFILCFTNFCNRMLWFTLSNALAKSRYTVSILTPSAIASYISQKCSSSWVCVLFPGTNPCCPGFIKPFSNKCFIILVFTTLSKTFII</sequence>
<accession>A0AAV2Q4L2</accession>
<protein>
    <submittedName>
        <fullName evidence="2">Uncharacterized protein</fullName>
    </submittedName>
</protein>
<feature type="transmembrane region" description="Helical" evidence="1">
    <location>
        <begin position="6"/>
        <end position="30"/>
    </location>
</feature>
<keyword evidence="1" id="KW-0812">Transmembrane</keyword>
<name>A0AAV2Q4L2_MEGNR</name>
<dbReference type="AlphaFoldDB" id="A0AAV2Q4L2"/>
<dbReference type="Proteomes" id="UP001497623">
    <property type="component" value="Unassembled WGS sequence"/>
</dbReference>
<dbReference type="EMBL" id="CAXKWB010003434">
    <property type="protein sequence ID" value="CAL4069239.1"/>
    <property type="molecule type" value="Genomic_DNA"/>
</dbReference>
<gene>
    <name evidence="2" type="ORF">MNOR_LOCUS7696</name>
</gene>
<evidence type="ECO:0000256" key="1">
    <source>
        <dbReference type="SAM" id="Phobius"/>
    </source>
</evidence>
<keyword evidence="3" id="KW-1185">Reference proteome</keyword>
<feature type="transmembrane region" description="Helical" evidence="1">
    <location>
        <begin position="37"/>
        <end position="63"/>
    </location>
</feature>